<proteinExistence type="predicted"/>
<evidence type="ECO:0000256" key="1">
    <source>
        <dbReference type="SAM" id="MobiDB-lite"/>
    </source>
</evidence>
<feature type="compositionally biased region" description="Basic residues" evidence="1">
    <location>
        <begin position="108"/>
        <end position="122"/>
    </location>
</feature>
<evidence type="ECO:0000313" key="2">
    <source>
        <dbReference type="EMBL" id="PRQ03342.1"/>
    </source>
</evidence>
<dbReference type="Proteomes" id="UP000237968">
    <property type="component" value="Unassembled WGS sequence"/>
</dbReference>
<feature type="compositionally biased region" description="Basic residues" evidence="1">
    <location>
        <begin position="252"/>
        <end position="261"/>
    </location>
</feature>
<feature type="compositionally biased region" description="Low complexity" evidence="1">
    <location>
        <begin position="35"/>
        <end position="48"/>
    </location>
</feature>
<accession>A0A2S9YE78</accession>
<protein>
    <submittedName>
        <fullName evidence="2">Uncharacterized protein</fullName>
    </submittedName>
</protein>
<feature type="compositionally biased region" description="Low complexity" evidence="1">
    <location>
        <begin position="72"/>
        <end position="107"/>
    </location>
</feature>
<evidence type="ECO:0000313" key="3">
    <source>
        <dbReference type="Proteomes" id="UP000237968"/>
    </source>
</evidence>
<gene>
    <name evidence="2" type="ORF">ENSA5_16820</name>
</gene>
<feature type="compositionally biased region" description="Basic residues" evidence="1">
    <location>
        <begin position="229"/>
        <end position="244"/>
    </location>
</feature>
<organism evidence="2 3">
    <name type="scientific">Enhygromyxa salina</name>
    <dbReference type="NCBI Taxonomy" id="215803"/>
    <lineage>
        <taxon>Bacteria</taxon>
        <taxon>Pseudomonadati</taxon>
        <taxon>Myxococcota</taxon>
        <taxon>Polyangia</taxon>
        <taxon>Nannocystales</taxon>
        <taxon>Nannocystaceae</taxon>
        <taxon>Enhygromyxa</taxon>
    </lineage>
</organism>
<feature type="region of interest" description="Disordered" evidence="1">
    <location>
        <begin position="71"/>
        <end position="284"/>
    </location>
</feature>
<feature type="compositionally biased region" description="Basic residues" evidence="1">
    <location>
        <begin position="178"/>
        <end position="208"/>
    </location>
</feature>
<dbReference type="AlphaFoldDB" id="A0A2S9YE78"/>
<comment type="caution">
    <text evidence="2">The sequence shown here is derived from an EMBL/GenBank/DDBJ whole genome shotgun (WGS) entry which is preliminary data.</text>
</comment>
<feature type="region of interest" description="Disordered" evidence="1">
    <location>
        <begin position="1"/>
        <end position="59"/>
    </location>
</feature>
<name>A0A2S9YE78_9BACT</name>
<keyword evidence="3" id="KW-1185">Reference proteome</keyword>
<feature type="compositionally biased region" description="Basic residues" evidence="1">
    <location>
        <begin position="273"/>
        <end position="284"/>
    </location>
</feature>
<sequence>MSDSPAGALPRCSPDPRPEPGSTRCARSACGTRWAVAGPARPGASARAWSLGGAGPWPRSAWPRAALKIHRPWPGARRGPWPARGEAAPRSRPGPRAGRARAGPVRGARWRPRPGRRRRGARPRSAPTASRRGRRCRSAGRRPHRGLAPETGRRCGPGAGWCWSRAGHRAASAQARDRSRRRGRHRRCRPARARARVRRGTRPCRGRPRAPWLPGRRSPGFSSSSPGSRVRRSGRGPWRPRSRAWRGTGGRRSLRRSRSDRRRADLRPGPSRGSRRSSRVRVDG</sequence>
<dbReference type="EMBL" id="PVNK01000092">
    <property type="protein sequence ID" value="PRQ03342.1"/>
    <property type="molecule type" value="Genomic_DNA"/>
</dbReference>
<reference evidence="2 3" key="1">
    <citation type="submission" date="2018-03" db="EMBL/GenBank/DDBJ databases">
        <title>Draft Genome Sequences of the Obligatory Marine Myxobacteria Enhygromyxa salina SWB005.</title>
        <authorList>
            <person name="Poehlein A."/>
            <person name="Moghaddam J.A."/>
            <person name="Harms H."/>
            <person name="Alanjari M."/>
            <person name="Koenig G.M."/>
            <person name="Daniel R."/>
            <person name="Schaeberle T.F."/>
        </authorList>
    </citation>
    <scope>NUCLEOTIDE SEQUENCE [LARGE SCALE GENOMIC DNA]</scope>
    <source>
        <strain evidence="2 3">SWB005</strain>
    </source>
</reference>
<feature type="compositionally biased region" description="Basic residues" evidence="1">
    <location>
        <begin position="131"/>
        <end position="145"/>
    </location>
</feature>
<feature type="compositionally biased region" description="Low complexity" evidence="1">
    <location>
        <begin position="214"/>
        <end position="228"/>
    </location>
</feature>